<protein>
    <submittedName>
        <fullName evidence="2">M23 family metallopeptidase</fullName>
    </submittedName>
</protein>
<dbReference type="Pfam" id="PF01551">
    <property type="entry name" value="Peptidase_M23"/>
    <property type="match status" value="1"/>
</dbReference>
<dbReference type="PANTHER" id="PTHR21666:SF268">
    <property type="entry name" value="PEPTIDASE M23 DOMAIN-CONTAINING PROTEIN"/>
    <property type="match status" value="1"/>
</dbReference>
<evidence type="ECO:0000313" key="2">
    <source>
        <dbReference type="EMBL" id="MCP9198961.1"/>
    </source>
</evidence>
<name>A0A9X2KXB2_9FLAO</name>
<dbReference type="RefSeq" id="WP_241550955.1">
    <property type="nucleotide sequence ID" value="NZ_JANCNS010000001.1"/>
</dbReference>
<accession>A0A9X2KXB2</accession>
<dbReference type="InterPro" id="IPR050570">
    <property type="entry name" value="Cell_wall_metabolism_enzyme"/>
</dbReference>
<evidence type="ECO:0000313" key="3">
    <source>
        <dbReference type="Proteomes" id="UP001155280"/>
    </source>
</evidence>
<keyword evidence="3" id="KW-1185">Reference proteome</keyword>
<reference evidence="2" key="1">
    <citation type="submission" date="2022-07" db="EMBL/GenBank/DDBJ databases">
        <title>Gramela sediminis sp. nov., isolated from deep-sea sediment of the Indian Ocean.</title>
        <authorList>
            <person name="Shi H."/>
        </authorList>
    </citation>
    <scope>NUCLEOTIDE SEQUENCE</scope>
    <source>
        <strain evidence="2">GC03-9</strain>
    </source>
</reference>
<feature type="domain" description="M23ase beta-sheet core" evidence="1">
    <location>
        <begin position="198"/>
        <end position="290"/>
    </location>
</feature>
<evidence type="ECO:0000259" key="1">
    <source>
        <dbReference type="Pfam" id="PF01551"/>
    </source>
</evidence>
<dbReference type="AlphaFoldDB" id="A0A9X2KXB2"/>
<dbReference type="GO" id="GO:0004222">
    <property type="term" value="F:metalloendopeptidase activity"/>
    <property type="evidence" value="ECO:0007669"/>
    <property type="project" value="TreeGrafter"/>
</dbReference>
<dbReference type="PROSITE" id="PS51257">
    <property type="entry name" value="PROKAR_LIPOPROTEIN"/>
    <property type="match status" value="1"/>
</dbReference>
<dbReference type="Gene3D" id="2.70.70.10">
    <property type="entry name" value="Glucose Permease (Domain IIA)"/>
    <property type="match status" value="1"/>
</dbReference>
<dbReference type="EMBL" id="JANCNS010000001">
    <property type="protein sequence ID" value="MCP9198961.1"/>
    <property type="molecule type" value="Genomic_DNA"/>
</dbReference>
<comment type="caution">
    <text evidence="2">The sequence shown here is derived from an EMBL/GenBank/DDBJ whole genome shotgun (WGS) entry which is preliminary data.</text>
</comment>
<proteinExistence type="predicted"/>
<organism evidence="2 3">
    <name type="scientific">Christiangramia oceanisediminis</name>
    <dbReference type="NCBI Taxonomy" id="2920386"/>
    <lineage>
        <taxon>Bacteria</taxon>
        <taxon>Pseudomonadati</taxon>
        <taxon>Bacteroidota</taxon>
        <taxon>Flavobacteriia</taxon>
        <taxon>Flavobacteriales</taxon>
        <taxon>Flavobacteriaceae</taxon>
        <taxon>Christiangramia</taxon>
    </lineage>
</organism>
<dbReference type="InterPro" id="IPR011055">
    <property type="entry name" value="Dup_hybrid_motif"/>
</dbReference>
<dbReference type="PANTHER" id="PTHR21666">
    <property type="entry name" value="PEPTIDASE-RELATED"/>
    <property type="match status" value="1"/>
</dbReference>
<dbReference type="Proteomes" id="UP001155280">
    <property type="component" value="Unassembled WGS sequence"/>
</dbReference>
<gene>
    <name evidence="2" type="ORF">MKO06_03515</name>
</gene>
<dbReference type="CDD" id="cd12797">
    <property type="entry name" value="M23_peptidase"/>
    <property type="match status" value="1"/>
</dbReference>
<sequence>MKKLLHLRISGIILLVLLSSCSQLEKAEKLISGLSEKERYQKENDIPDEIFQLWENRTEQALNDSLEIEIPYTETGSFKPRNFAIYSYQAVMMPGEVLNVETKTDSTSTLVFSELYRKVNPGGKFEKIASGKASMKSLNFEIQESGIYKIVIQPEIEANSPFRIQVEKSPAYLFPVMDGENQDIGSYWGDIRDGGKRNHEGIDIFASRGTPVLAATQGRIGFSGEKGLGGKQVWLRDQQRNQSLYYAHLDSIVPGLSRVQQGDTLGFVGNTGNARTTPPHLHFGIYKSGRGALNPLGFVYRTENPEPNLDFQQDIATRLKISSSLANLRDRPAAYNSQVLKKGKLGDTLFVQGKAEDWFHVRDIQDRSMYIHESLVEPAF</sequence>
<dbReference type="SUPFAM" id="SSF51261">
    <property type="entry name" value="Duplicated hybrid motif"/>
    <property type="match status" value="1"/>
</dbReference>
<dbReference type="InterPro" id="IPR016047">
    <property type="entry name" value="M23ase_b-sheet_dom"/>
</dbReference>